<dbReference type="PROSITE" id="PS00534">
    <property type="entry name" value="FERROCHELATASE"/>
    <property type="match status" value="1"/>
</dbReference>
<dbReference type="SUPFAM" id="SSF53800">
    <property type="entry name" value="Chelatase"/>
    <property type="match status" value="1"/>
</dbReference>
<dbReference type="PANTHER" id="PTHR11108:SF1">
    <property type="entry name" value="FERROCHELATASE, MITOCHONDRIAL"/>
    <property type="match status" value="1"/>
</dbReference>
<comment type="similarity">
    <text evidence="7 8">Belongs to the ferrochelatase family.</text>
</comment>
<evidence type="ECO:0000256" key="8">
    <source>
        <dbReference type="RuleBase" id="RU000607"/>
    </source>
</evidence>
<comment type="subcellular location">
    <subcellularLocation>
        <location evidence="7 8">Cytoplasm</location>
    </subcellularLocation>
</comment>
<comment type="function">
    <text evidence="7 8">Involved in coproporphyrin-dependent heme b biosynthesis. Catalyzes the insertion of ferrous iron into coproporphyrin III to form Fe-coproporphyrin III.</text>
</comment>
<dbReference type="InterPro" id="IPR033659">
    <property type="entry name" value="Ferrochelatase_N"/>
</dbReference>
<dbReference type="PANTHER" id="PTHR11108">
    <property type="entry name" value="FERROCHELATASE"/>
    <property type="match status" value="1"/>
</dbReference>
<evidence type="ECO:0000256" key="4">
    <source>
        <dbReference type="ARBA" id="ARBA00023239"/>
    </source>
</evidence>
<dbReference type="CDD" id="cd00419">
    <property type="entry name" value="Ferrochelatase_C"/>
    <property type="match status" value="1"/>
</dbReference>
<dbReference type="GO" id="GO:0004325">
    <property type="term" value="F:ferrochelatase activity"/>
    <property type="evidence" value="ECO:0007669"/>
    <property type="project" value="UniProtKB-UniRule"/>
</dbReference>
<organism evidence="9 10">
    <name type="scientific">Tessaracoccus aquimaris</name>
    <dbReference type="NCBI Taxonomy" id="1332264"/>
    <lineage>
        <taxon>Bacteria</taxon>
        <taxon>Bacillati</taxon>
        <taxon>Actinomycetota</taxon>
        <taxon>Actinomycetes</taxon>
        <taxon>Propionibacteriales</taxon>
        <taxon>Propionibacteriaceae</taxon>
        <taxon>Tessaracoccus</taxon>
    </lineage>
</organism>
<dbReference type="Pfam" id="PF00762">
    <property type="entry name" value="Ferrochelatase"/>
    <property type="match status" value="1"/>
</dbReference>
<dbReference type="RefSeq" id="WP_077686533.1">
    <property type="nucleotide sequence ID" value="NZ_CP019606.1"/>
</dbReference>
<evidence type="ECO:0000256" key="5">
    <source>
        <dbReference type="ARBA" id="ARBA00023244"/>
    </source>
</evidence>
<dbReference type="OrthoDB" id="9776380at2"/>
<dbReference type="HAMAP" id="MF_00323">
    <property type="entry name" value="Ferrochelatase"/>
    <property type="match status" value="1"/>
</dbReference>
<name>A0A1Q2CQ06_9ACTN</name>
<evidence type="ECO:0000256" key="1">
    <source>
        <dbReference type="ARBA" id="ARBA00004744"/>
    </source>
</evidence>
<evidence type="ECO:0000256" key="2">
    <source>
        <dbReference type="ARBA" id="ARBA00023004"/>
    </source>
</evidence>
<feature type="binding site" evidence="7">
    <location>
        <position position="295"/>
    </location>
    <ligand>
        <name>Fe(2+)</name>
        <dbReference type="ChEBI" id="CHEBI:29033"/>
    </ligand>
</feature>
<accession>A0A1Q2CQ06</accession>
<dbReference type="Proteomes" id="UP000188145">
    <property type="component" value="Chromosome"/>
</dbReference>
<dbReference type="Gene3D" id="3.40.50.1400">
    <property type="match status" value="2"/>
</dbReference>
<dbReference type="InterPro" id="IPR019772">
    <property type="entry name" value="Ferrochelatase_AS"/>
</dbReference>
<dbReference type="AlphaFoldDB" id="A0A1Q2CQ06"/>
<keyword evidence="7" id="KW-0479">Metal-binding</keyword>
<keyword evidence="10" id="KW-1185">Reference proteome</keyword>
<comment type="catalytic activity">
    <reaction evidence="6">
        <text>Fe-coproporphyrin III + 2 H(+) = coproporphyrin III + Fe(2+)</text>
        <dbReference type="Rhea" id="RHEA:49572"/>
        <dbReference type="ChEBI" id="CHEBI:15378"/>
        <dbReference type="ChEBI" id="CHEBI:29033"/>
        <dbReference type="ChEBI" id="CHEBI:68438"/>
        <dbReference type="ChEBI" id="CHEBI:131725"/>
        <dbReference type="EC" id="4.99.1.9"/>
    </reaction>
    <physiologicalReaction direction="right-to-left" evidence="6">
        <dbReference type="Rhea" id="RHEA:49574"/>
    </physiologicalReaction>
</comment>
<keyword evidence="5 7" id="KW-0627">Porphyrin biosynthesis</keyword>
<dbReference type="NCBIfam" id="TIGR00109">
    <property type="entry name" value="hemH"/>
    <property type="match status" value="1"/>
</dbReference>
<dbReference type="CDD" id="cd03411">
    <property type="entry name" value="Ferrochelatase_N"/>
    <property type="match status" value="1"/>
</dbReference>
<reference evidence="10" key="1">
    <citation type="submission" date="2017-02" db="EMBL/GenBank/DDBJ databases">
        <title>Tessaracoccus aquaemaris sp. nov., isolated from the intestine of a Korean rockfish, Sebastes schlegelii, in a marine aquaculture pond.</title>
        <authorList>
            <person name="Tak E.J."/>
            <person name="Bae J.-W."/>
        </authorList>
    </citation>
    <scope>NUCLEOTIDE SEQUENCE [LARGE SCALE GENOMIC DNA]</scope>
    <source>
        <strain evidence="10">NSG39</strain>
    </source>
</reference>
<evidence type="ECO:0000256" key="3">
    <source>
        <dbReference type="ARBA" id="ARBA00023133"/>
    </source>
</evidence>
<comment type="caution">
    <text evidence="7">Lacks conserved residue(s) required for the propagation of feature annotation.</text>
</comment>
<feature type="binding site" evidence="7">
    <location>
        <position position="215"/>
    </location>
    <ligand>
        <name>Fe(2+)</name>
        <dbReference type="ChEBI" id="CHEBI:29033"/>
    </ligand>
</feature>
<comment type="pathway">
    <text evidence="1 7 8">Porphyrin-containing compound metabolism; protoheme biosynthesis.</text>
</comment>
<sequence length="349" mass="39555">MTETATTFPDTVRPSAERVGVLFANLGTPEGTDYRSMRRYLGEFLSDKRVVDLPSWKWQPILQLAVLTRRPFTSGAIYRSIWNETDDESPMMTITRRQVEALRAAAAERFGEDVVVDVCMRYGNPSTSDVLNRLAEAGCTRILFVPLYPHYAGPTWATANDQLFRALMAMKRQPAVRVAPEYYARPSYLDALAASVEEAYARLDHTPDVLIASYHGMPRRYYEEGDPYYEQCLENSRLLAERLGWEPERIHTTFQSVFGREEWLRPYTIEHAADLARQGRTVAVISPAFAADCVETLEEIDKLIRDAYESAGGPRFDYIACLNDSPAHVDALLEVVEENLAGWVAPLNR</sequence>
<proteinExistence type="inferred from homology"/>
<keyword evidence="2 7" id="KW-0408">Iron</keyword>
<protein>
    <recommendedName>
        <fullName evidence="7">Coproporphyrin III ferrochelatase</fullName>
        <ecNumber evidence="7">4.99.1.9</ecNumber>
    </recommendedName>
</protein>
<dbReference type="GO" id="GO:0005737">
    <property type="term" value="C:cytoplasm"/>
    <property type="evidence" value="ECO:0007669"/>
    <property type="project" value="UniProtKB-SubCell"/>
</dbReference>
<evidence type="ECO:0000313" key="10">
    <source>
        <dbReference type="Proteomes" id="UP000188145"/>
    </source>
</evidence>
<dbReference type="InterPro" id="IPR001015">
    <property type="entry name" value="Ferrochelatase"/>
</dbReference>
<dbReference type="InterPro" id="IPR033644">
    <property type="entry name" value="Ferrochelatase_C"/>
</dbReference>
<dbReference type="UniPathway" id="UPA00252"/>
<evidence type="ECO:0000256" key="7">
    <source>
        <dbReference type="HAMAP-Rule" id="MF_00323"/>
    </source>
</evidence>
<dbReference type="GO" id="GO:0006783">
    <property type="term" value="P:heme biosynthetic process"/>
    <property type="evidence" value="ECO:0007669"/>
    <property type="project" value="UniProtKB-UniRule"/>
</dbReference>
<evidence type="ECO:0000256" key="6">
    <source>
        <dbReference type="ARBA" id="ARBA00024536"/>
    </source>
</evidence>
<keyword evidence="3 7" id="KW-0350">Heme biosynthesis</keyword>
<dbReference type="GO" id="GO:0046872">
    <property type="term" value="F:metal ion binding"/>
    <property type="evidence" value="ECO:0007669"/>
    <property type="project" value="UniProtKB-UniRule"/>
</dbReference>
<gene>
    <name evidence="7" type="primary">cpfC</name>
    <name evidence="9" type="ORF">BW730_12540</name>
</gene>
<keyword evidence="4 7" id="KW-0456">Lyase</keyword>
<dbReference type="EMBL" id="CP019606">
    <property type="protein sequence ID" value="AQP48207.1"/>
    <property type="molecule type" value="Genomic_DNA"/>
</dbReference>
<keyword evidence="7 8" id="KW-0963">Cytoplasm</keyword>
<dbReference type="EC" id="4.99.1.9" evidence="7"/>
<dbReference type="STRING" id="1332264.BW730_12540"/>
<dbReference type="KEGG" id="tes:BW730_12540"/>
<evidence type="ECO:0000313" key="9">
    <source>
        <dbReference type="EMBL" id="AQP48207.1"/>
    </source>
</evidence>